<gene>
    <name evidence="12" type="ORF">Rsub_10940</name>
</gene>
<dbReference type="GO" id="GO:0033387">
    <property type="term" value="P:putrescine biosynthetic process from arginine, via ornithine"/>
    <property type="evidence" value="ECO:0007669"/>
    <property type="project" value="UniProtKB-UniPathway"/>
</dbReference>
<evidence type="ECO:0000256" key="4">
    <source>
        <dbReference type="ARBA" id="ARBA00023239"/>
    </source>
</evidence>
<feature type="domain" description="Orn/DAP/Arg decarboxylase 2 N-terminal" evidence="11">
    <location>
        <begin position="201"/>
        <end position="442"/>
    </location>
</feature>
<dbReference type="STRING" id="307507.A0A2V0PLP8"/>
<dbReference type="PRINTS" id="PR01179">
    <property type="entry name" value="ODADCRBXLASE"/>
</dbReference>
<dbReference type="InterPro" id="IPR022653">
    <property type="entry name" value="De-COase2_pyr-phos_BS"/>
</dbReference>
<dbReference type="InterPro" id="IPR009006">
    <property type="entry name" value="Ala_racemase/Decarboxylase_C"/>
</dbReference>
<reference evidence="12 13" key="1">
    <citation type="journal article" date="2018" name="Sci. Rep.">
        <title>Raphidocelis subcapitata (=Pseudokirchneriella subcapitata) provides an insight into genome evolution and environmental adaptations in the Sphaeropleales.</title>
        <authorList>
            <person name="Suzuki S."/>
            <person name="Yamaguchi H."/>
            <person name="Nakajima N."/>
            <person name="Kawachi M."/>
        </authorList>
    </citation>
    <scope>NUCLEOTIDE SEQUENCE [LARGE SCALE GENOMIC DNA]</scope>
    <source>
        <strain evidence="12 13">NIES-35</strain>
    </source>
</reference>
<evidence type="ECO:0000256" key="9">
    <source>
        <dbReference type="PIRSR" id="PIRSR600183-50"/>
    </source>
</evidence>
<evidence type="ECO:0000256" key="5">
    <source>
        <dbReference type="ARBA" id="ARBA00034115"/>
    </source>
</evidence>
<dbReference type="InterPro" id="IPR029066">
    <property type="entry name" value="PLP-binding_barrel"/>
</dbReference>
<dbReference type="UniPathway" id="UPA00535">
    <property type="reaction ID" value="UER00288"/>
</dbReference>
<dbReference type="GO" id="GO:0004586">
    <property type="term" value="F:ornithine decarboxylase activity"/>
    <property type="evidence" value="ECO:0007669"/>
    <property type="project" value="UniProtKB-EC"/>
</dbReference>
<sequence>MQMDLTAAAAAARRAADDDTPLSPAKRAAELKRRSTDRSESVVPPSSAPKLHCTFSAKLVDLMSNFSVVDAEAESEGAAAAEAGFYAASAGAPEAPAVAVAVAAASDDASSGVSESAALCPVPEGAAFAAEDEASGPAPPSAAPAPALPPLPAAAGLASVFESYGARSIASAAPADVAAAVRAHLKEHPAVCLDTLYAYDLAQVARMHAAWIAALPRVTPYYAVKCNPEPALLAVLEALGCGFDCASQVELSAVVARMGVAPGRVIFANPSKRPADIAFARKLGVERTTFDTECELLKIAAAYPSAGCVLRLRCDDAGAQVQLGLKYGAEPHEVPGLLAAAKRLGLRVVGVSFHVGSGVRNYGVYAEAVRRARAAFDAAAAMGFHEMALLDVGGGFVAPHAPGPAAAFVASAAAINSALEAHFPEAEWPHLQIISEPGRYFAESAATLVAPVYSIRHRTVEGAAAGEVARRDYWITDGLYGSFNCILYDDQHPTFRVMRSPCLPPVGRGADAQAHASAVWGPTCDSADCVYNDCALPELRVGDCLVFSNAGAYTVAGACDFNGLPFCNPRKLFVASRSPAPTA</sequence>
<evidence type="ECO:0000313" key="12">
    <source>
        <dbReference type="EMBL" id="GBF98277.1"/>
    </source>
</evidence>
<dbReference type="PRINTS" id="PR01182">
    <property type="entry name" value="ORNDCRBXLASE"/>
</dbReference>
<evidence type="ECO:0000256" key="6">
    <source>
        <dbReference type="ARBA" id="ARBA00034138"/>
    </source>
</evidence>
<dbReference type="SUPFAM" id="SSF51419">
    <property type="entry name" value="PLP-binding barrel"/>
    <property type="match status" value="1"/>
</dbReference>
<evidence type="ECO:0000256" key="7">
    <source>
        <dbReference type="ARBA" id="ARBA00046672"/>
    </source>
</evidence>
<dbReference type="Gene3D" id="3.20.20.10">
    <property type="entry name" value="Alanine racemase"/>
    <property type="match status" value="1"/>
</dbReference>
<comment type="subunit">
    <text evidence="7">Homodimer. Only the dimer is catalytically active, as the active sites are constructed of residues from both monomers.</text>
</comment>
<keyword evidence="13" id="KW-1185">Reference proteome</keyword>
<evidence type="ECO:0000256" key="1">
    <source>
        <dbReference type="ARBA" id="ARBA00001933"/>
    </source>
</evidence>
<protein>
    <recommendedName>
        <fullName evidence="6">ornithine decarboxylase</fullName>
        <ecNumber evidence="6">4.1.1.17</ecNumber>
    </recommendedName>
</protein>
<comment type="caution">
    <text evidence="12">The sequence shown here is derived from an EMBL/GenBank/DDBJ whole genome shotgun (WGS) entry which is preliminary data.</text>
</comment>
<dbReference type="InterPro" id="IPR000183">
    <property type="entry name" value="Orn/DAP/Arg_de-COase"/>
</dbReference>
<comment type="similarity">
    <text evidence="2">Belongs to the Orn/Lys/Arg decarboxylase class-II family.</text>
</comment>
<feature type="modified residue" description="N6-(pyridoxal phosphate)lysine" evidence="9">
    <location>
        <position position="225"/>
    </location>
</feature>
<dbReference type="SUPFAM" id="SSF50621">
    <property type="entry name" value="Alanine racemase C-terminal domain-like"/>
    <property type="match status" value="1"/>
</dbReference>
<evidence type="ECO:0000256" key="2">
    <source>
        <dbReference type="ARBA" id="ARBA00008872"/>
    </source>
</evidence>
<dbReference type="CDD" id="cd00622">
    <property type="entry name" value="PLPDE_III_ODC"/>
    <property type="match status" value="1"/>
</dbReference>
<evidence type="ECO:0000256" key="8">
    <source>
        <dbReference type="ARBA" id="ARBA00049127"/>
    </source>
</evidence>
<keyword evidence="3 9" id="KW-0663">Pyridoxal phosphate</keyword>
<comment type="cofactor">
    <cofactor evidence="1 9">
        <name>pyridoxal 5'-phosphate</name>
        <dbReference type="ChEBI" id="CHEBI:597326"/>
    </cofactor>
</comment>
<accession>A0A2V0PLP8</accession>
<feature type="compositionally biased region" description="Basic and acidic residues" evidence="10">
    <location>
        <begin position="27"/>
        <end position="40"/>
    </location>
</feature>
<organism evidence="12 13">
    <name type="scientific">Raphidocelis subcapitata</name>
    <dbReference type="NCBI Taxonomy" id="307507"/>
    <lineage>
        <taxon>Eukaryota</taxon>
        <taxon>Viridiplantae</taxon>
        <taxon>Chlorophyta</taxon>
        <taxon>core chlorophytes</taxon>
        <taxon>Chlorophyceae</taxon>
        <taxon>CS clade</taxon>
        <taxon>Sphaeropleales</taxon>
        <taxon>Selenastraceae</taxon>
        <taxon>Raphidocelis</taxon>
    </lineage>
</organism>
<name>A0A2V0PLP8_9CHLO</name>
<dbReference type="PANTHER" id="PTHR11482:SF6">
    <property type="entry name" value="ORNITHINE DECARBOXYLASE 1-RELATED"/>
    <property type="match status" value="1"/>
</dbReference>
<feature type="region of interest" description="Disordered" evidence="10">
    <location>
        <begin position="1"/>
        <end position="47"/>
    </location>
</feature>
<dbReference type="FunFam" id="3.20.20.10:FF:000005">
    <property type="entry name" value="Ornithine decarboxylase"/>
    <property type="match status" value="1"/>
</dbReference>
<dbReference type="Gene3D" id="2.40.37.10">
    <property type="entry name" value="Lyase, Ornithine Decarboxylase, Chain A, domain 1"/>
    <property type="match status" value="1"/>
</dbReference>
<feature type="active site" description="Proton donor" evidence="9">
    <location>
        <position position="524"/>
    </location>
</feature>
<dbReference type="PROSITE" id="PS00878">
    <property type="entry name" value="ODR_DC_2_1"/>
    <property type="match status" value="1"/>
</dbReference>
<dbReference type="InterPro" id="IPR002433">
    <property type="entry name" value="Orn_de-COase"/>
</dbReference>
<dbReference type="EC" id="4.1.1.17" evidence="6"/>
<dbReference type="Pfam" id="PF02784">
    <property type="entry name" value="Orn_Arg_deC_N"/>
    <property type="match status" value="1"/>
</dbReference>
<dbReference type="GO" id="GO:0005737">
    <property type="term" value="C:cytoplasm"/>
    <property type="evidence" value="ECO:0007669"/>
    <property type="project" value="TreeGrafter"/>
</dbReference>
<dbReference type="EMBL" id="BDRX01000120">
    <property type="protein sequence ID" value="GBF98277.1"/>
    <property type="molecule type" value="Genomic_DNA"/>
</dbReference>
<evidence type="ECO:0000259" key="11">
    <source>
        <dbReference type="Pfam" id="PF02784"/>
    </source>
</evidence>
<keyword evidence="4" id="KW-0456">Lyase</keyword>
<dbReference type="InParanoid" id="A0A2V0PLP8"/>
<proteinExistence type="inferred from homology"/>
<dbReference type="OrthoDB" id="5034579at2759"/>
<evidence type="ECO:0000256" key="3">
    <source>
        <dbReference type="ARBA" id="ARBA00022898"/>
    </source>
</evidence>
<evidence type="ECO:0000256" key="10">
    <source>
        <dbReference type="SAM" id="MobiDB-lite"/>
    </source>
</evidence>
<dbReference type="InterPro" id="IPR022644">
    <property type="entry name" value="De-COase2_N"/>
</dbReference>
<comment type="catalytic activity">
    <reaction evidence="8">
        <text>L-ornithine + H(+) = putrescine + CO2</text>
        <dbReference type="Rhea" id="RHEA:22964"/>
        <dbReference type="ChEBI" id="CHEBI:15378"/>
        <dbReference type="ChEBI" id="CHEBI:16526"/>
        <dbReference type="ChEBI" id="CHEBI:46911"/>
        <dbReference type="ChEBI" id="CHEBI:326268"/>
        <dbReference type="EC" id="4.1.1.17"/>
    </reaction>
</comment>
<dbReference type="Proteomes" id="UP000247498">
    <property type="component" value="Unassembled WGS sequence"/>
</dbReference>
<dbReference type="PANTHER" id="PTHR11482">
    <property type="entry name" value="ARGININE/DIAMINOPIMELATE/ORNITHINE DECARBOXYLASE"/>
    <property type="match status" value="1"/>
</dbReference>
<comment type="pathway">
    <text evidence="5">Amine and polyamine biosynthesis; putrescine biosynthesis via L-ornithine pathway; putrescine from L-ornithine: step 1/1.</text>
</comment>
<evidence type="ECO:0000313" key="13">
    <source>
        <dbReference type="Proteomes" id="UP000247498"/>
    </source>
</evidence>
<dbReference type="AlphaFoldDB" id="A0A2V0PLP8"/>